<dbReference type="EMBL" id="JALY01000222">
    <property type="protein sequence ID" value="POZ91330.1"/>
    <property type="molecule type" value="Genomic_DNA"/>
</dbReference>
<organism evidence="2 3">
    <name type="scientific">Petrotoga halophila DSM 16923</name>
    <dbReference type="NCBI Taxonomy" id="1122953"/>
    <lineage>
        <taxon>Bacteria</taxon>
        <taxon>Thermotogati</taxon>
        <taxon>Thermotogota</taxon>
        <taxon>Thermotogae</taxon>
        <taxon>Petrotogales</taxon>
        <taxon>Petrotogaceae</taxon>
        <taxon>Petrotoga</taxon>
    </lineage>
</organism>
<keyword evidence="3" id="KW-1185">Reference proteome</keyword>
<sequence length="375" mass="41831">MPKIDLNDAKSIKIKARNFHGRIKICHGEITHLEYEDQDINVGTSWNSIRTTVSINIDYEKGDFLSRFFSFSKMFHEVPINLYIADQVNEITLDLSSADIEADLDSTNLYNLTIKTRSGDVDITGSNQTKTLKFLMVDTGSGDVSINLNKSEMNELILKGASGDFEIHNVNILNGDFSMASGDVFVDNSKIENLKLNMASGDVSINKSIVKVANFKTASGDIFVDSLGEDFYCSVNTASGDTDLIVQGKEKIYLESPINRYSSSIKSNVDLVQSSDSSTMPKKRVLKINVLSGDISIRGVEPQGKVIEEIEKEKPEDVSKGDEFLTIEEKKILSLLKEEKISRSFAIELLKELGYSEELAEKFLKDRGCNTWQEE</sequence>
<protein>
    <recommendedName>
        <fullName evidence="1">DUF4097 domain-containing protein</fullName>
    </recommendedName>
</protein>
<dbReference type="InterPro" id="IPR025164">
    <property type="entry name" value="Toastrack_DUF4097"/>
</dbReference>
<evidence type="ECO:0000259" key="1">
    <source>
        <dbReference type="Pfam" id="PF13349"/>
    </source>
</evidence>
<dbReference type="RefSeq" id="WP_103898975.1">
    <property type="nucleotide sequence ID" value="NZ_JALY01000222.1"/>
</dbReference>
<accession>A0A2S5EDX6</accession>
<dbReference type="Proteomes" id="UP000236950">
    <property type="component" value="Unassembled WGS sequence"/>
</dbReference>
<proteinExistence type="predicted"/>
<dbReference type="AlphaFoldDB" id="A0A2S5EDX6"/>
<comment type="caution">
    <text evidence="2">The sequence shown here is derived from an EMBL/GenBank/DDBJ whole genome shotgun (WGS) entry which is preliminary data.</text>
</comment>
<evidence type="ECO:0000313" key="2">
    <source>
        <dbReference type="EMBL" id="POZ91330.1"/>
    </source>
</evidence>
<name>A0A2S5EDX6_9BACT</name>
<evidence type="ECO:0000313" key="3">
    <source>
        <dbReference type="Proteomes" id="UP000236950"/>
    </source>
</evidence>
<dbReference type="Pfam" id="PF13349">
    <property type="entry name" value="DUF4097"/>
    <property type="match status" value="1"/>
</dbReference>
<feature type="domain" description="DUF4097" evidence="1">
    <location>
        <begin position="131"/>
        <end position="297"/>
    </location>
</feature>
<reference evidence="2 3" key="1">
    <citation type="submission" date="2014-01" db="EMBL/GenBank/DDBJ databases">
        <title>Comparative genomics of Petrotoga.</title>
        <authorList>
            <person name="Chow K."/>
            <person name="Charchuk R."/>
            <person name="Nesbo C.L."/>
        </authorList>
    </citation>
    <scope>NUCLEOTIDE SEQUENCE [LARGE SCALE GENOMIC DNA]</scope>
    <source>
        <strain evidence="2 3">DSM 16923</strain>
    </source>
</reference>
<gene>
    <name evidence="2" type="ORF">AA81_10535</name>
</gene>